<feature type="region of interest" description="Disordered" evidence="1">
    <location>
        <begin position="234"/>
        <end position="255"/>
    </location>
</feature>
<accession>A0A1V8T4C4</accession>
<proteinExistence type="predicted"/>
<evidence type="ECO:0000313" key="2">
    <source>
        <dbReference type="EMBL" id="OQO06267.1"/>
    </source>
</evidence>
<sequence>MASQDEPRIDDEDWRERLNDLIGRGAFSVTKTIQHEVKAAEPGVKMIEPEVKIVDPVPSPTSTLNASDDTAPTGADAWKEEWWAMSNRALVPDGRETTSFNDNISMHARERSTNAENERVYQFFQMRYGGDNNSLPAWQKLCEDVEVAIGSSIDDCKAILKLVYVYINQFVDAVGSSGKIEKFPTFEPLRVRIKRLPFPLEKAKDNLFLQVMLRKTSLPKGIFAVEERDGLTASASALRPQSRGPTRQAPRSNVMSSVNARIAEIKARKAAAKDRVNGNREVPEVTDMVGSVELSDDTSAGDGAEATATGHRTDGWARAPRGPPRTLRI</sequence>
<dbReference type="PANTHER" id="PTHR38846">
    <property type="entry name" value="C3H1-TYPE DOMAIN-CONTAINING PROTEIN"/>
    <property type="match status" value="1"/>
</dbReference>
<name>A0A1V8T4C4_9PEZI</name>
<dbReference type="Proteomes" id="UP000192596">
    <property type="component" value="Unassembled WGS sequence"/>
</dbReference>
<dbReference type="EMBL" id="NAJO01000017">
    <property type="protein sequence ID" value="OQO06267.1"/>
    <property type="molecule type" value="Genomic_DNA"/>
</dbReference>
<feature type="compositionally biased region" description="Basic and acidic residues" evidence="1">
    <location>
        <begin position="274"/>
        <end position="283"/>
    </location>
</feature>
<organism evidence="2 3">
    <name type="scientific">Cryoendolithus antarcticus</name>
    <dbReference type="NCBI Taxonomy" id="1507870"/>
    <lineage>
        <taxon>Eukaryota</taxon>
        <taxon>Fungi</taxon>
        <taxon>Dikarya</taxon>
        <taxon>Ascomycota</taxon>
        <taxon>Pezizomycotina</taxon>
        <taxon>Dothideomycetes</taxon>
        <taxon>Dothideomycetidae</taxon>
        <taxon>Cladosporiales</taxon>
        <taxon>Cladosporiaceae</taxon>
        <taxon>Cryoendolithus</taxon>
    </lineage>
</organism>
<protein>
    <submittedName>
        <fullName evidence="2">Uncharacterized protein</fullName>
    </submittedName>
</protein>
<feature type="region of interest" description="Disordered" evidence="1">
    <location>
        <begin position="274"/>
        <end position="329"/>
    </location>
</feature>
<feature type="compositionally biased region" description="Polar residues" evidence="1">
    <location>
        <begin position="243"/>
        <end position="255"/>
    </location>
</feature>
<comment type="caution">
    <text evidence="2">The sequence shown here is derived from an EMBL/GenBank/DDBJ whole genome shotgun (WGS) entry which is preliminary data.</text>
</comment>
<dbReference type="AlphaFoldDB" id="A0A1V8T4C4"/>
<dbReference type="InParanoid" id="A0A1V8T4C4"/>
<dbReference type="OrthoDB" id="6105938at2759"/>
<gene>
    <name evidence="2" type="ORF">B0A48_08855</name>
</gene>
<evidence type="ECO:0000313" key="3">
    <source>
        <dbReference type="Proteomes" id="UP000192596"/>
    </source>
</evidence>
<evidence type="ECO:0000256" key="1">
    <source>
        <dbReference type="SAM" id="MobiDB-lite"/>
    </source>
</evidence>
<keyword evidence="3" id="KW-1185">Reference proteome</keyword>
<dbReference type="PANTHER" id="PTHR38846:SF1">
    <property type="entry name" value="C3H1-TYPE DOMAIN-CONTAINING PROTEIN"/>
    <property type="match status" value="1"/>
</dbReference>
<reference evidence="3" key="1">
    <citation type="submission" date="2017-03" db="EMBL/GenBank/DDBJ databases">
        <title>Genomes of endolithic fungi from Antarctica.</title>
        <authorList>
            <person name="Coleine C."/>
            <person name="Masonjones S."/>
            <person name="Stajich J.E."/>
        </authorList>
    </citation>
    <scope>NUCLEOTIDE SEQUENCE [LARGE SCALE GENOMIC DNA]</scope>
    <source>
        <strain evidence="3">CCFEE 5527</strain>
    </source>
</reference>